<organism evidence="1 2">
    <name type="scientific">Euplotes crassus</name>
    <dbReference type="NCBI Taxonomy" id="5936"/>
    <lineage>
        <taxon>Eukaryota</taxon>
        <taxon>Sar</taxon>
        <taxon>Alveolata</taxon>
        <taxon>Ciliophora</taxon>
        <taxon>Intramacronucleata</taxon>
        <taxon>Spirotrichea</taxon>
        <taxon>Hypotrichia</taxon>
        <taxon>Euplotida</taxon>
        <taxon>Euplotidae</taxon>
        <taxon>Moneuplotes</taxon>
    </lineage>
</organism>
<evidence type="ECO:0000313" key="2">
    <source>
        <dbReference type="Proteomes" id="UP001295684"/>
    </source>
</evidence>
<keyword evidence="2" id="KW-1185">Reference proteome</keyword>
<proteinExistence type="predicted"/>
<evidence type="ECO:0000313" key="1">
    <source>
        <dbReference type="EMBL" id="CAI2373514.1"/>
    </source>
</evidence>
<reference evidence="1" key="1">
    <citation type="submission" date="2023-07" db="EMBL/GenBank/DDBJ databases">
        <authorList>
            <consortium name="AG Swart"/>
            <person name="Singh M."/>
            <person name="Singh A."/>
            <person name="Seah K."/>
            <person name="Emmerich C."/>
        </authorList>
    </citation>
    <scope>NUCLEOTIDE SEQUENCE</scope>
    <source>
        <strain evidence="1">DP1</strain>
    </source>
</reference>
<dbReference type="Proteomes" id="UP001295684">
    <property type="component" value="Unassembled WGS sequence"/>
</dbReference>
<protein>
    <submittedName>
        <fullName evidence="1">Uncharacterized protein</fullName>
    </submittedName>
</protein>
<dbReference type="EMBL" id="CAMPGE010014865">
    <property type="protein sequence ID" value="CAI2373514.1"/>
    <property type="molecule type" value="Genomic_DNA"/>
</dbReference>
<dbReference type="AlphaFoldDB" id="A0AAD1XIT4"/>
<comment type="caution">
    <text evidence="1">The sequence shown here is derived from an EMBL/GenBank/DDBJ whole genome shotgun (WGS) entry which is preliminary data.</text>
</comment>
<name>A0AAD1XIT4_EUPCR</name>
<accession>A0AAD1XIT4</accession>
<gene>
    <name evidence="1" type="ORF">ECRASSUSDP1_LOCUS14860</name>
</gene>
<sequence>MVNLAIKHNLSSLILKMVEDHPQEMVQVYNSNKTSSMLHDLASIGTLFTQDEIDLAQWLIKKTDKFSKNIFGQTFLETAIHSKSPNFDLLAQLLRKRNSKPYILRELKKTSLRENLYRNVLKHCPYVPEKLIRMRYYYKTKQNCTLNSFESSDGVKFCYTESLLVSHTKF</sequence>